<keyword evidence="4" id="KW-0297">G-protein coupled receptor</keyword>
<feature type="domain" description="G-protein coupled receptors family 1 profile" evidence="10">
    <location>
        <begin position="82"/>
        <end position="307"/>
    </location>
</feature>
<evidence type="ECO:0000256" key="9">
    <source>
        <dbReference type="SAM" id="Phobius"/>
    </source>
</evidence>
<dbReference type="AlphaFoldDB" id="A0A8C4M865"/>
<comment type="subcellular location">
    <subcellularLocation>
        <location evidence="1">Membrane</location>
    </subcellularLocation>
</comment>
<sequence length="389" mass="42089">MNWLEDPSSELSPNSSVGNGSESSRPARGPRSLDGLEGVAGAGAALTLWAPIAGAYLALCAVGLVGNMLVLVWVQSQQQRPTDLQFVLTLPFWAVDMVRDFSWPFGGAACKVVLTLTVLNMYASSFFFSATSVERCCAVSGAQRRSRPGTPWAVCVCSLLWATAVLAVVPTALFASVGAERLCLLCFPDGSPDWLALYHLQKIAVAFVLPPATLTTCSLLLLRFLRRLRGPSGDWPRRLSPVTHALSCVLLAFVLCWLPNQALTFWGVPIKLNAVPRDHAYFLAQAFLFPVFICQAHSNSCLNRLLYCLLLCDFRQGLRELCGRASAPRTSDPGPTAVPQQPRSPTRPEPREAHLSGRTTSEDQMNPGDPAGSSTLILLAQPLQTKIAL</sequence>
<dbReference type="PRINTS" id="PR00237">
    <property type="entry name" value="GPCRRHODOPSN"/>
</dbReference>
<feature type="transmembrane region" description="Helical" evidence="9">
    <location>
        <begin position="53"/>
        <end position="74"/>
    </location>
</feature>
<evidence type="ECO:0000256" key="2">
    <source>
        <dbReference type="ARBA" id="ARBA00022692"/>
    </source>
</evidence>
<feature type="region of interest" description="Disordered" evidence="8">
    <location>
        <begin position="325"/>
        <end position="374"/>
    </location>
</feature>
<keyword evidence="3 9" id="KW-1133">Transmembrane helix</keyword>
<dbReference type="Ensembl" id="ENSEAST00005024699.2">
    <property type="protein sequence ID" value="ENSEASP00005022768.2"/>
    <property type="gene ID" value="ENSEASG00005015518.2"/>
</dbReference>
<dbReference type="InterPro" id="IPR000276">
    <property type="entry name" value="GPCR_Rhodpsn"/>
</dbReference>
<evidence type="ECO:0000256" key="7">
    <source>
        <dbReference type="ARBA" id="ARBA00023224"/>
    </source>
</evidence>
<dbReference type="GO" id="GO:0006955">
    <property type="term" value="P:immune response"/>
    <property type="evidence" value="ECO:0007669"/>
    <property type="project" value="TreeGrafter"/>
</dbReference>
<keyword evidence="6" id="KW-0675">Receptor</keyword>
<reference evidence="11 12" key="1">
    <citation type="journal article" date="2020" name="Nat. Commun.">
        <title>Donkey genomes provide new insights into domestication and selection for coat color.</title>
        <authorList>
            <person name="Wang"/>
            <person name="C."/>
            <person name="Li"/>
            <person name="H."/>
            <person name="Guo"/>
            <person name="Y."/>
            <person name="Huang"/>
            <person name="J."/>
            <person name="Sun"/>
            <person name="Y."/>
            <person name="Min"/>
            <person name="J."/>
            <person name="Wang"/>
            <person name="J."/>
            <person name="Fang"/>
            <person name="X."/>
            <person name="Zhao"/>
            <person name="Z."/>
            <person name="Wang"/>
            <person name="S."/>
            <person name="Zhang"/>
            <person name="Y."/>
            <person name="Liu"/>
            <person name="Q."/>
            <person name="Jiang"/>
            <person name="Q."/>
            <person name="Wang"/>
            <person name="X."/>
            <person name="Guo"/>
            <person name="Y."/>
            <person name="Yang"/>
            <person name="C."/>
            <person name="Wang"/>
            <person name="Y."/>
            <person name="Tian"/>
            <person name="F."/>
            <person name="Zhuang"/>
            <person name="G."/>
            <person name="Fan"/>
            <person name="Y."/>
            <person name="Gao"/>
            <person name="Q."/>
            <person name="Li"/>
            <person name="Y."/>
            <person name="Ju"/>
            <person name="Z."/>
            <person name="Li"/>
            <person name="J."/>
            <person name="Li"/>
            <person name="R."/>
            <person name="Hou"/>
            <person name="M."/>
            <person name="Yang"/>
            <person name="G."/>
            <person name="Liu"/>
            <person name="G."/>
            <person name="Liu"/>
            <person name="W."/>
            <person name="Guo"/>
            <person name="J."/>
            <person name="Pan"/>
            <person name="S."/>
            <person name="Fan"/>
            <person name="G."/>
            <person name="Zhang"/>
            <person name="W."/>
            <person name="Zhang"/>
            <person name="R."/>
            <person name="Yu"/>
            <person name="J."/>
            <person name="Zhang"/>
            <person name="X."/>
            <person name="Yin"/>
            <person name="Q."/>
            <person name="Ji"/>
            <person name="C."/>
            <person name="Jin"/>
            <person name="Y."/>
            <person name="Yue"/>
            <person name="G."/>
            <person name="Liu"/>
            <person name="M."/>
            <person name="Xu"/>
            <person name="J."/>
            <person name="Liu"/>
            <person name="S."/>
            <person name="Jordana"/>
            <person name="J."/>
            <person name="Noce"/>
            <person name="A."/>
            <person name="Amills"/>
            <person name="M."/>
            <person name="Wu"/>
            <person name="D.D."/>
            <person name="Li"/>
            <person name="S."/>
            <person name="Zhou"/>
            <person name="X. and Zhong"/>
            <person name="J."/>
        </authorList>
    </citation>
    <scope>NUCLEOTIDE SEQUENCE [LARGE SCALE GENOMIC DNA]</scope>
</reference>
<dbReference type="GO" id="GO:0019722">
    <property type="term" value="P:calcium-mediated signaling"/>
    <property type="evidence" value="ECO:0007669"/>
    <property type="project" value="TreeGrafter"/>
</dbReference>
<reference evidence="11" key="3">
    <citation type="submission" date="2025-09" db="UniProtKB">
        <authorList>
            <consortium name="Ensembl"/>
        </authorList>
    </citation>
    <scope>IDENTIFICATION</scope>
</reference>
<dbReference type="GO" id="GO:0016493">
    <property type="term" value="F:C-C chemokine receptor activity"/>
    <property type="evidence" value="ECO:0007669"/>
    <property type="project" value="TreeGrafter"/>
</dbReference>
<keyword evidence="2 9" id="KW-0812">Transmembrane</keyword>
<feature type="compositionally biased region" description="Polar residues" evidence="8">
    <location>
        <begin position="9"/>
        <end position="24"/>
    </location>
</feature>
<dbReference type="Pfam" id="PF00001">
    <property type="entry name" value="7tm_1"/>
    <property type="match status" value="1"/>
</dbReference>
<protein>
    <recommendedName>
        <fullName evidence="10">G-protein coupled receptors family 1 profile domain-containing protein</fullName>
    </recommendedName>
</protein>
<dbReference type="PANTHER" id="PTHR10489">
    <property type="entry name" value="CELL ADHESION MOLECULE"/>
    <property type="match status" value="1"/>
</dbReference>
<keyword evidence="12" id="KW-1185">Reference proteome</keyword>
<dbReference type="Proteomes" id="UP000694387">
    <property type="component" value="Chromosome 2"/>
</dbReference>
<organism evidence="11 12">
    <name type="scientific">Equus asinus</name>
    <name type="common">Donkey</name>
    <name type="synonym">Equus africanus asinus</name>
    <dbReference type="NCBI Taxonomy" id="9793"/>
    <lineage>
        <taxon>Eukaryota</taxon>
        <taxon>Metazoa</taxon>
        <taxon>Chordata</taxon>
        <taxon>Craniata</taxon>
        <taxon>Vertebrata</taxon>
        <taxon>Euteleostomi</taxon>
        <taxon>Mammalia</taxon>
        <taxon>Eutheria</taxon>
        <taxon>Laurasiatheria</taxon>
        <taxon>Perissodactyla</taxon>
        <taxon>Equidae</taxon>
        <taxon>Equus</taxon>
    </lineage>
</organism>
<evidence type="ECO:0000256" key="3">
    <source>
        <dbReference type="ARBA" id="ARBA00022989"/>
    </source>
</evidence>
<name>A0A8C4M865_EQUAS</name>
<keyword evidence="7" id="KW-0807">Transducer</keyword>
<evidence type="ECO:0000313" key="11">
    <source>
        <dbReference type="Ensembl" id="ENSEASP00005022768.2"/>
    </source>
</evidence>
<evidence type="ECO:0000313" key="12">
    <source>
        <dbReference type="Proteomes" id="UP000694387"/>
    </source>
</evidence>
<evidence type="ECO:0000256" key="4">
    <source>
        <dbReference type="ARBA" id="ARBA00023040"/>
    </source>
</evidence>
<evidence type="ECO:0000256" key="8">
    <source>
        <dbReference type="SAM" id="MobiDB-lite"/>
    </source>
</evidence>
<dbReference type="GeneTree" id="ENSGT01130000278308"/>
<dbReference type="GO" id="GO:0060326">
    <property type="term" value="P:cell chemotaxis"/>
    <property type="evidence" value="ECO:0007669"/>
    <property type="project" value="TreeGrafter"/>
</dbReference>
<evidence type="ECO:0000256" key="1">
    <source>
        <dbReference type="ARBA" id="ARBA00004370"/>
    </source>
</evidence>
<dbReference type="InterPro" id="IPR050119">
    <property type="entry name" value="CCR1-9-like"/>
</dbReference>
<feature type="transmembrane region" description="Helical" evidence="9">
    <location>
        <begin position="242"/>
        <end position="260"/>
    </location>
</feature>
<proteinExistence type="predicted"/>
<dbReference type="GO" id="GO:0009897">
    <property type="term" value="C:external side of plasma membrane"/>
    <property type="evidence" value="ECO:0007669"/>
    <property type="project" value="TreeGrafter"/>
</dbReference>
<evidence type="ECO:0000256" key="6">
    <source>
        <dbReference type="ARBA" id="ARBA00023170"/>
    </source>
</evidence>
<feature type="region of interest" description="Disordered" evidence="8">
    <location>
        <begin position="1"/>
        <end position="30"/>
    </location>
</feature>
<feature type="transmembrane region" description="Helical" evidence="9">
    <location>
        <begin position="203"/>
        <end position="222"/>
    </location>
</feature>
<dbReference type="Gene3D" id="1.20.1070.10">
    <property type="entry name" value="Rhodopsin 7-helix transmembrane proteins"/>
    <property type="match status" value="1"/>
</dbReference>
<feature type="compositionally biased region" description="Basic and acidic residues" evidence="8">
    <location>
        <begin position="346"/>
        <end position="355"/>
    </location>
</feature>
<accession>A0A8C4M865</accession>
<dbReference type="PANTHER" id="PTHR10489:SF951">
    <property type="entry name" value="RELAXIN FAMILY PEPTIDE_INSL5 RECEPTOR 4"/>
    <property type="match status" value="1"/>
</dbReference>
<evidence type="ECO:0000256" key="5">
    <source>
        <dbReference type="ARBA" id="ARBA00023136"/>
    </source>
</evidence>
<dbReference type="GO" id="GO:0007204">
    <property type="term" value="P:positive regulation of cytosolic calcium ion concentration"/>
    <property type="evidence" value="ECO:0007669"/>
    <property type="project" value="TreeGrafter"/>
</dbReference>
<evidence type="ECO:0000259" key="10">
    <source>
        <dbReference type="PROSITE" id="PS50262"/>
    </source>
</evidence>
<dbReference type="PROSITE" id="PS50262">
    <property type="entry name" value="G_PROTEIN_RECEP_F1_2"/>
    <property type="match status" value="1"/>
</dbReference>
<dbReference type="InterPro" id="IPR017452">
    <property type="entry name" value="GPCR_Rhodpsn_7TM"/>
</dbReference>
<reference evidence="11" key="2">
    <citation type="submission" date="2025-08" db="UniProtKB">
        <authorList>
            <consortium name="Ensembl"/>
        </authorList>
    </citation>
    <scope>IDENTIFICATION</scope>
</reference>
<dbReference type="SUPFAM" id="SSF81321">
    <property type="entry name" value="Family A G protein-coupled receptor-like"/>
    <property type="match status" value="1"/>
</dbReference>
<feature type="transmembrane region" description="Helical" evidence="9">
    <location>
        <begin position="152"/>
        <end position="175"/>
    </location>
</feature>
<keyword evidence="5 9" id="KW-0472">Membrane</keyword>
<dbReference type="GO" id="GO:0019957">
    <property type="term" value="F:C-C chemokine binding"/>
    <property type="evidence" value="ECO:0007669"/>
    <property type="project" value="TreeGrafter"/>
</dbReference>